<feature type="compositionally biased region" description="Basic residues" evidence="1">
    <location>
        <begin position="96"/>
        <end position="105"/>
    </location>
</feature>
<gene>
    <name evidence="2" type="ORF">KSP39_PZI016527</name>
</gene>
<dbReference type="Proteomes" id="UP001418222">
    <property type="component" value="Unassembled WGS sequence"/>
</dbReference>
<evidence type="ECO:0000313" key="3">
    <source>
        <dbReference type="Proteomes" id="UP001418222"/>
    </source>
</evidence>
<comment type="caution">
    <text evidence="2">The sequence shown here is derived from an EMBL/GenBank/DDBJ whole genome shotgun (WGS) entry which is preliminary data.</text>
</comment>
<evidence type="ECO:0000256" key="1">
    <source>
        <dbReference type="SAM" id="MobiDB-lite"/>
    </source>
</evidence>
<dbReference type="EMBL" id="JBBWWQ010000014">
    <property type="protein sequence ID" value="KAK8930722.1"/>
    <property type="molecule type" value="Genomic_DNA"/>
</dbReference>
<accession>A0AAP0B712</accession>
<sequence>MLTTSKPVCHHYHSPRGAAYAALLVLLLPMLSPAFFSPLGHASPSVLSIFKVLIAGNISITKLNNEVIPATQADRRHQELRRLSPTAAPNTSSLRHPYRLPHLRKPPVDRPSND</sequence>
<reference evidence="2 3" key="1">
    <citation type="journal article" date="2022" name="Nat. Plants">
        <title>Genomes of leafy and leafless Platanthera orchids illuminate the evolution of mycoheterotrophy.</title>
        <authorList>
            <person name="Li M.H."/>
            <person name="Liu K.W."/>
            <person name="Li Z."/>
            <person name="Lu H.C."/>
            <person name="Ye Q.L."/>
            <person name="Zhang D."/>
            <person name="Wang J.Y."/>
            <person name="Li Y.F."/>
            <person name="Zhong Z.M."/>
            <person name="Liu X."/>
            <person name="Yu X."/>
            <person name="Liu D.K."/>
            <person name="Tu X.D."/>
            <person name="Liu B."/>
            <person name="Hao Y."/>
            <person name="Liao X.Y."/>
            <person name="Jiang Y.T."/>
            <person name="Sun W.H."/>
            <person name="Chen J."/>
            <person name="Chen Y.Q."/>
            <person name="Ai Y."/>
            <person name="Zhai J.W."/>
            <person name="Wu S.S."/>
            <person name="Zhou Z."/>
            <person name="Hsiao Y.Y."/>
            <person name="Wu W.L."/>
            <person name="Chen Y.Y."/>
            <person name="Lin Y.F."/>
            <person name="Hsu J.L."/>
            <person name="Li C.Y."/>
            <person name="Wang Z.W."/>
            <person name="Zhao X."/>
            <person name="Zhong W.Y."/>
            <person name="Ma X.K."/>
            <person name="Ma L."/>
            <person name="Huang J."/>
            <person name="Chen G.Z."/>
            <person name="Huang M.Z."/>
            <person name="Huang L."/>
            <person name="Peng D.H."/>
            <person name="Luo Y.B."/>
            <person name="Zou S.Q."/>
            <person name="Chen S.P."/>
            <person name="Lan S."/>
            <person name="Tsai W.C."/>
            <person name="Van de Peer Y."/>
            <person name="Liu Z.J."/>
        </authorList>
    </citation>
    <scope>NUCLEOTIDE SEQUENCE [LARGE SCALE GENOMIC DNA]</scope>
    <source>
        <strain evidence="2">Lor287</strain>
    </source>
</reference>
<feature type="region of interest" description="Disordered" evidence="1">
    <location>
        <begin position="73"/>
        <end position="114"/>
    </location>
</feature>
<keyword evidence="3" id="KW-1185">Reference proteome</keyword>
<proteinExistence type="predicted"/>
<protein>
    <submittedName>
        <fullName evidence="2">Uncharacterized protein</fullName>
    </submittedName>
</protein>
<organism evidence="2 3">
    <name type="scientific">Platanthera zijinensis</name>
    <dbReference type="NCBI Taxonomy" id="2320716"/>
    <lineage>
        <taxon>Eukaryota</taxon>
        <taxon>Viridiplantae</taxon>
        <taxon>Streptophyta</taxon>
        <taxon>Embryophyta</taxon>
        <taxon>Tracheophyta</taxon>
        <taxon>Spermatophyta</taxon>
        <taxon>Magnoliopsida</taxon>
        <taxon>Liliopsida</taxon>
        <taxon>Asparagales</taxon>
        <taxon>Orchidaceae</taxon>
        <taxon>Orchidoideae</taxon>
        <taxon>Orchideae</taxon>
        <taxon>Orchidinae</taxon>
        <taxon>Platanthera</taxon>
    </lineage>
</organism>
<dbReference type="AlphaFoldDB" id="A0AAP0B712"/>
<feature type="compositionally biased region" description="Basic and acidic residues" evidence="1">
    <location>
        <begin position="73"/>
        <end position="82"/>
    </location>
</feature>
<name>A0AAP0B712_9ASPA</name>
<evidence type="ECO:0000313" key="2">
    <source>
        <dbReference type="EMBL" id="KAK8930722.1"/>
    </source>
</evidence>